<protein>
    <submittedName>
        <fullName evidence="2">Retrotransposable element</fullName>
    </submittedName>
</protein>
<evidence type="ECO:0000313" key="2">
    <source>
        <dbReference type="EMBL" id="KAF0372164.1"/>
    </source>
</evidence>
<evidence type="ECO:0000256" key="1">
    <source>
        <dbReference type="SAM" id="Coils"/>
    </source>
</evidence>
<dbReference type="AlphaFoldDB" id="A0A8H4A1H3"/>
<gene>
    <name evidence="2" type="ORF">F8M41_013139</name>
</gene>
<dbReference type="Proteomes" id="UP000439903">
    <property type="component" value="Unassembled WGS sequence"/>
</dbReference>
<comment type="caution">
    <text evidence="2">The sequence shown here is derived from an EMBL/GenBank/DDBJ whole genome shotgun (WGS) entry which is preliminary data.</text>
</comment>
<proteinExistence type="predicted"/>
<feature type="coiled-coil region" evidence="1">
    <location>
        <begin position="18"/>
        <end position="45"/>
    </location>
</feature>
<evidence type="ECO:0000313" key="3">
    <source>
        <dbReference type="Proteomes" id="UP000439903"/>
    </source>
</evidence>
<organism evidence="2 3">
    <name type="scientific">Gigaspora margarita</name>
    <dbReference type="NCBI Taxonomy" id="4874"/>
    <lineage>
        <taxon>Eukaryota</taxon>
        <taxon>Fungi</taxon>
        <taxon>Fungi incertae sedis</taxon>
        <taxon>Mucoromycota</taxon>
        <taxon>Glomeromycotina</taxon>
        <taxon>Glomeromycetes</taxon>
        <taxon>Diversisporales</taxon>
        <taxon>Gigasporaceae</taxon>
        <taxon>Gigaspora</taxon>
    </lineage>
</organism>
<keyword evidence="3" id="KW-1185">Reference proteome</keyword>
<dbReference type="OrthoDB" id="2435744at2759"/>
<name>A0A8H4A1H3_GIGMA</name>
<keyword evidence="1" id="KW-0175">Coiled coil</keyword>
<sequence length="112" mass="13650">MTKEPLEQSLDVHIQKITEQLHQQRLQAQNNIQEAQQRQKEYHDHCIRTIEFKIGDQVLLYEFAKEKVHGDKLREKWKGPYFIHNYGPLRIYKIRTKDRKILKKLINTDRLK</sequence>
<dbReference type="EMBL" id="WTPW01002664">
    <property type="protein sequence ID" value="KAF0372164.1"/>
    <property type="molecule type" value="Genomic_DNA"/>
</dbReference>
<reference evidence="2 3" key="1">
    <citation type="journal article" date="2019" name="Environ. Microbiol.">
        <title>At the nexus of three kingdoms: the genome of the mycorrhizal fungus Gigaspora margarita provides insights into plant, endobacterial and fungal interactions.</title>
        <authorList>
            <person name="Venice F."/>
            <person name="Ghignone S."/>
            <person name="Salvioli di Fossalunga A."/>
            <person name="Amselem J."/>
            <person name="Novero M."/>
            <person name="Xianan X."/>
            <person name="Sedzielewska Toro K."/>
            <person name="Morin E."/>
            <person name="Lipzen A."/>
            <person name="Grigoriev I.V."/>
            <person name="Henrissat B."/>
            <person name="Martin F.M."/>
            <person name="Bonfante P."/>
        </authorList>
    </citation>
    <scope>NUCLEOTIDE SEQUENCE [LARGE SCALE GENOMIC DNA]</scope>
    <source>
        <strain evidence="2 3">BEG34</strain>
    </source>
</reference>
<accession>A0A8H4A1H3</accession>